<evidence type="ECO:0000313" key="2">
    <source>
        <dbReference type="EMBL" id="ELK29497.1"/>
    </source>
</evidence>
<organism evidence="2 3">
    <name type="scientific">Myotis davidii</name>
    <name type="common">David's myotis</name>
    <dbReference type="NCBI Taxonomy" id="225400"/>
    <lineage>
        <taxon>Eukaryota</taxon>
        <taxon>Metazoa</taxon>
        <taxon>Chordata</taxon>
        <taxon>Craniata</taxon>
        <taxon>Vertebrata</taxon>
        <taxon>Euteleostomi</taxon>
        <taxon>Mammalia</taxon>
        <taxon>Eutheria</taxon>
        <taxon>Laurasiatheria</taxon>
        <taxon>Chiroptera</taxon>
        <taxon>Yangochiroptera</taxon>
        <taxon>Vespertilionidae</taxon>
        <taxon>Myotis</taxon>
    </lineage>
</organism>
<dbReference type="Proteomes" id="UP000010556">
    <property type="component" value="Unassembled WGS sequence"/>
</dbReference>
<evidence type="ECO:0000313" key="3">
    <source>
        <dbReference type="Proteomes" id="UP000010556"/>
    </source>
</evidence>
<feature type="compositionally biased region" description="Basic and acidic residues" evidence="1">
    <location>
        <begin position="47"/>
        <end position="57"/>
    </location>
</feature>
<keyword evidence="3" id="KW-1185">Reference proteome</keyword>
<protein>
    <submittedName>
        <fullName evidence="2">Uncharacterized protein</fullName>
    </submittedName>
</protein>
<dbReference type="EMBL" id="KB107990">
    <property type="protein sequence ID" value="ELK29497.1"/>
    <property type="molecule type" value="Genomic_DNA"/>
</dbReference>
<evidence type="ECO:0000256" key="1">
    <source>
        <dbReference type="SAM" id="MobiDB-lite"/>
    </source>
</evidence>
<reference evidence="3" key="1">
    <citation type="journal article" date="2013" name="Science">
        <title>Comparative analysis of bat genomes provides insight into the evolution of flight and immunity.</title>
        <authorList>
            <person name="Zhang G."/>
            <person name="Cowled C."/>
            <person name="Shi Z."/>
            <person name="Huang Z."/>
            <person name="Bishop-Lilly K.A."/>
            <person name="Fang X."/>
            <person name="Wynne J.W."/>
            <person name="Xiong Z."/>
            <person name="Baker M.L."/>
            <person name="Zhao W."/>
            <person name="Tachedjian M."/>
            <person name="Zhu Y."/>
            <person name="Zhou P."/>
            <person name="Jiang X."/>
            <person name="Ng J."/>
            <person name="Yang L."/>
            <person name="Wu L."/>
            <person name="Xiao J."/>
            <person name="Feng Y."/>
            <person name="Chen Y."/>
            <person name="Sun X."/>
            <person name="Zhang Y."/>
            <person name="Marsh G.A."/>
            <person name="Crameri G."/>
            <person name="Broder C.C."/>
            <person name="Frey K.G."/>
            <person name="Wang L.F."/>
            <person name="Wang J."/>
        </authorList>
    </citation>
    <scope>NUCLEOTIDE SEQUENCE [LARGE SCALE GENOMIC DNA]</scope>
</reference>
<feature type="region of interest" description="Disordered" evidence="1">
    <location>
        <begin position="31"/>
        <end position="100"/>
    </location>
</feature>
<accession>L5LTX4</accession>
<sequence>MSFLNYFVDPNHCRTPSHSKLAPRTRLAGLQRPLSPPLASTINSKGVHGEFFEDGRGRQKPRRQRRLGCEGWRKGPRNKCGKWQSGHRGVSSRPGTALRR</sequence>
<proteinExistence type="predicted"/>
<dbReference type="AlphaFoldDB" id="L5LTX4"/>
<name>L5LTX4_MYODS</name>
<gene>
    <name evidence="2" type="ORF">MDA_GLEAN10002458</name>
</gene>